<dbReference type="InterPro" id="IPR036390">
    <property type="entry name" value="WH_DNA-bd_sf"/>
</dbReference>
<gene>
    <name evidence="2" type="ORF">GCM10017781_20170</name>
    <name evidence="3" type="ORF">HNQ07_001948</name>
</gene>
<reference evidence="2" key="4">
    <citation type="submission" date="2024-05" db="EMBL/GenBank/DDBJ databases">
        <authorList>
            <person name="Sun Q."/>
            <person name="Zhou Y."/>
        </authorList>
    </citation>
    <scope>NUCLEOTIDE SEQUENCE</scope>
    <source>
        <strain evidence="2">CGMCC 1.18437</strain>
    </source>
</reference>
<reference evidence="3 4" key="3">
    <citation type="submission" date="2020-08" db="EMBL/GenBank/DDBJ databases">
        <title>Genomic Encyclopedia of Type Strains, Phase IV (KMG-IV): sequencing the most valuable type-strain genomes for metagenomic binning, comparative biology and taxonomic classification.</title>
        <authorList>
            <person name="Goeker M."/>
        </authorList>
    </citation>
    <scope>NUCLEOTIDE SEQUENCE [LARGE SCALE GENOMIC DNA]</scope>
    <source>
        <strain evidence="3 4">DSM 27521</strain>
    </source>
</reference>
<proteinExistence type="predicted"/>
<comment type="caution">
    <text evidence="3">The sequence shown here is derived from an EMBL/GenBank/DDBJ whole genome shotgun (WGS) entry which is preliminary data.</text>
</comment>
<dbReference type="PROSITE" id="PS51197">
    <property type="entry name" value="HTH_RRF2_2"/>
    <property type="match status" value="1"/>
</dbReference>
<dbReference type="RefSeq" id="WP_184111136.1">
    <property type="nucleotide sequence ID" value="NZ_BNAJ01000004.1"/>
</dbReference>
<dbReference type="InterPro" id="IPR030489">
    <property type="entry name" value="TR_Rrf2-type_CS"/>
</dbReference>
<evidence type="ECO:0000313" key="3">
    <source>
        <dbReference type="EMBL" id="MBB5376484.1"/>
    </source>
</evidence>
<dbReference type="InterPro" id="IPR036388">
    <property type="entry name" value="WH-like_DNA-bd_sf"/>
</dbReference>
<dbReference type="InterPro" id="IPR000944">
    <property type="entry name" value="Tscrpt_reg_Rrf2"/>
</dbReference>
<dbReference type="Gene3D" id="1.10.10.10">
    <property type="entry name" value="Winged helix-like DNA-binding domain superfamily/Winged helix DNA-binding domain"/>
    <property type="match status" value="1"/>
</dbReference>
<reference evidence="5" key="2">
    <citation type="journal article" date="2019" name="Int. J. Syst. Evol. Microbiol.">
        <title>The Global Catalogue of Microorganisms (GCM) 10K type strain sequencing project: providing services to taxonomists for standard genome sequencing and annotation.</title>
        <authorList>
            <consortium name="The Broad Institute Genomics Platform"/>
            <consortium name="The Broad Institute Genome Sequencing Center for Infectious Disease"/>
            <person name="Wu L."/>
            <person name="Ma J."/>
        </authorList>
    </citation>
    <scope>NUCLEOTIDE SEQUENCE [LARGE SCALE GENOMIC DNA]</scope>
    <source>
        <strain evidence="5">CGMCC 1.18437</strain>
    </source>
</reference>
<keyword evidence="5" id="KW-1185">Reference proteome</keyword>
<organism evidence="3 4">
    <name type="scientific">Deinococcus metalli</name>
    <dbReference type="NCBI Taxonomy" id="1141878"/>
    <lineage>
        <taxon>Bacteria</taxon>
        <taxon>Thermotogati</taxon>
        <taxon>Deinococcota</taxon>
        <taxon>Deinococci</taxon>
        <taxon>Deinococcales</taxon>
        <taxon>Deinococcaceae</taxon>
        <taxon>Deinococcus</taxon>
    </lineage>
</organism>
<dbReference type="PROSITE" id="PS01332">
    <property type="entry name" value="HTH_RRF2_1"/>
    <property type="match status" value="1"/>
</dbReference>
<dbReference type="GO" id="GO:0003700">
    <property type="term" value="F:DNA-binding transcription factor activity"/>
    <property type="evidence" value="ECO:0007669"/>
    <property type="project" value="TreeGrafter"/>
</dbReference>
<evidence type="ECO:0000313" key="2">
    <source>
        <dbReference type="EMBL" id="GHF43693.1"/>
    </source>
</evidence>
<evidence type="ECO:0000256" key="1">
    <source>
        <dbReference type="ARBA" id="ARBA00023125"/>
    </source>
</evidence>
<dbReference type="EMBL" id="BNAJ01000004">
    <property type="protein sequence ID" value="GHF43693.1"/>
    <property type="molecule type" value="Genomic_DNA"/>
</dbReference>
<dbReference type="SUPFAM" id="SSF46785">
    <property type="entry name" value="Winged helix' DNA-binding domain"/>
    <property type="match status" value="1"/>
</dbReference>
<evidence type="ECO:0000313" key="5">
    <source>
        <dbReference type="Proteomes" id="UP000619376"/>
    </source>
</evidence>
<evidence type="ECO:0000313" key="4">
    <source>
        <dbReference type="Proteomes" id="UP000539473"/>
    </source>
</evidence>
<accession>A0A7W8KH85</accession>
<dbReference type="PANTHER" id="PTHR33221:SF5">
    <property type="entry name" value="HTH-TYPE TRANSCRIPTIONAL REGULATOR ISCR"/>
    <property type="match status" value="1"/>
</dbReference>
<dbReference type="PANTHER" id="PTHR33221">
    <property type="entry name" value="WINGED HELIX-TURN-HELIX TRANSCRIPTIONAL REGULATOR, RRF2 FAMILY"/>
    <property type="match status" value="1"/>
</dbReference>
<keyword evidence="1" id="KW-0238">DNA-binding</keyword>
<dbReference type="EMBL" id="JACHFK010000004">
    <property type="protein sequence ID" value="MBB5376484.1"/>
    <property type="molecule type" value="Genomic_DNA"/>
</dbReference>
<name>A0A7W8KH85_9DEIO</name>
<dbReference type="NCBIfam" id="TIGR00738">
    <property type="entry name" value="rrf2_super"/>
    <property type="match status" value="1"/>
</dbReference>
<dbReference type="Proteomes" id="UP000619376">
    <property type="component" value="Unassembled WGS sequence"/>
</dbReference>
<reference evidence="2" key="1">
    <citation type="journal article" date="2014" name="Int. J. Syst. Evol. Microbiol.">
        <title>Complete genome of a new Firmicutes species belonging to the dominant human colonic microbiota ('Ruminococcus bicirculans') reveals two chromosomes and a selective capacity to utilize plant glucans.</title>
        <authorList>
            <consortium name="NISC Comparative Sequencing Program"/>
            <person name="Wegmann U."/>
            <person name="Louis P."/>
            <person name="Goesmann A."/>
            <person name="Henrissat B."/>
            <person name="Duncan S.H."/>
            <person name="Flint H.J."/>
        </authorList>
    </citation>
    <scope>NUCLEOTIDE SEQUENCE</scope>
    <source>
        <strain evidence="2">CGMCC 1.18437</strain>
    </source>
</reference>
<dbReference type="AlphaFoldDB" id="A0A7W8KH85"/>
<dbReference type="GO" id="GO:0005829">
    <property type="term" value="C:cytosol"/>
    <property type="evidence" value="ECO:0007669"/>
    <property type="project" value="TreeGrafter"/>
</dbReference>
<sequence length="145" mass="16186">MWVSTRAQYGLRAMIEIGRQDGQPVTLKSVSQRQNISLHYLEQIVATLRRAGYIQSVRGAKGGYRLSRSAGSIHAYEVVTTLEGSLAPVACAEKDHVCDHDTVCGTQDLWKRVDQALRDVLGSTTLEQLILEAEQLDHQQLLQLR</sequence>
<dbReference type="Pfam" id="PF02082">
    <property type="entry name" value="Rrf2"/>
    <property type="match status" value="1"/>
</dbReference>
<protein>
    <submittedName>
        <fullName evidence="3">Rrf2 family protein</fullName>
    </submittedName>
</protein>
<dbReference type="Proteomes" id="UP000539473">
    <property type="component" value="Unassembled WGS sequence"/>
</dbReference>
<dbReference type="GO" id="GO:0003677">
    <property type="term" value="F:DNA binding"/>
    <property type="evidence" value="ECO:0007669"/>
    <property type="project" value="UniProtKB-KW"/>
</dbReference>